<feature type="transmembrane region" description="Helical" evidence="1">
    <location>
        <begin position="170"/>
        <end position="199"/>
    </location>
</feature>
<reference evidence="3 4" key="1">
    <citation type="submission" date="2017-09" db="EMBL/GenBank/DDBJ databases">
        <title>Depth-based differentiation of microbial function through sediment-hosted aquifers and enrichment of novel symbionts in the deep terrestrial subsurface.</title>
        <authorList>
            <person name="Probst A.J."/>
            <person name="Ladd B."/>
            <person name="Jarett J.K."/>
            <person name="Geller-Mcgrath D.E."/>
            <person name="Sieber C.M."/>
            <person name="Emerson J.B."/>
            <person name="Anantharaman K."/>
            <person name="Thomas B.C."/>
            <person name="Malmstrom R."/>
            <person name="Stieglmeier M."/>
            <person name="Klingl A."/>
            <person name="Woyke T."/>
            <person name="Ryan C.M."/>
            <person name="Banfield J.F."/>
        </authorList>
    </citation>
    <scope>NUCLEOTIDE SEQUENCE [LARGE SCALE GENOMIC DNA]</scope>
    <source>
        <strain evidence="3">CG11_big_fil_rev_8_21_14_0_20_39_34</strain>
    </source>
</reference>
<feature type="signal peptide" evidence="2">
    <location>
        <begin position="1"/>
        <end position="23"/>
    </location>
</feature>
<keyword evidence="1" id="KW-1133">Transmembrane helix</keyword>
<keyword evidence="2" id="KW-0732">Signal</keyword>
<keyword evidence="1" id="KW-0472">Membrane</keyword>
<protein>
    <submittedName>
        <fullName evidence="3">Uncharacterized protein</fullName>
    </submittedName>
</protein>
<comment type="caution">
    <text evidence="3">The sequence shown here is derived from an EMBL/GenBank/DDBJ whole genome shotgun (WGS) entry which is preliminary data.</text>
</comment>
<evidence type="ECO:0000256" key="2">
    <source>
        <dbReference type="SAM" id="SignalP"/>
    </source>
</evidence>
<dbReference type="EMBL" id="PCWN01000007">
    <property type="protein sequence ID" value="PIR04225.1"/>
    <property type="molecule type" value="Genomic_DNA"/>
</dbReference>
<feature type="chain" id="PRO_5013607768" evidence="2">
    <location>
        <begin position="24"/>
        <end position="205"/>
    </location>
</feature>
<sequence>MKKYFFIMAFALIGFAYAGTASAQMGMMNTNGSVHNEAIDAMILQITESQNITDPTQIDCSKVSNEQFESLGDAFMQTMASNDKQHEAMDSMMGGEGSESLTQAHRNMGQSYLGCSTGRTAVAMPMMANNGMMQGMQFQGIEQRFPHQNTNMNWDNMNRGNMKWHGQGTYAFSALHIICAVITTLLVWTLLVVWILTLLKGLRKK</sequence>
<dbReference type="AlphaFoldDB" id="A0A2H0N7X7"/>
<name>A0A2H0N7X7_9BACT</name>
<evidence type="ECO:0000313" key="3">
    <source>
        <dbReference type="EMBL" id="PIR04225.1"/>
    </source>
</evidence>
<evidence type="ECO:0000313" key="4">
    <source>
        <dbReference type="Proteomes" id="UP000229600"/>
    </source>
</evidence>
<keyword evidence="1" id="KW-0812">Transmembrane</keyword>
<evidence type="ECO:0000256" key="1">
    <source>
        <dbReference type="SAM" id="Phobius"/>
    </source>
</evidence>
<gene>
    <name evidence="3" type="ORF">COV59_03520</name>
</gene>
<accession>A0A2H0N7X7</accession>
<dbReference type="Proteomes" id="UP000229600">
    <property type="component" value="Unassembled WGS sequence"/>
</dbReference>
<organism evidence="3 4">
    <name type="scientific">Candidatus Magasanikbacteria bacterium CG11_big_fil_rev_8_21_14_0_20_39_34</name>
    <dbReference type="NCBI Taxonomy" id="1974653"/>
    <lineage>
        <taxon>Bacteria</taxon>
        <taxon>Candidatus Magasanikiibacteriota</taxon>
    </lineage>
</organism>
<proteinExistence type="predicted"/>